<proteinExistence type="predicted"/>
<dbReference type="EMBL" id="JAIQCV010000002">
    <property type="protein sequence ID" value="KAH1122329.1"/>
    <property type="molecule type" value="Genomic_DNA"/>
</dbReference>
<gene>
    <name evidence="1" type="ORF">J1N35_005489</name>
</gene>
<protein>
    <submittedName>
        <fullName evidence="1">Uncharacterized protein</fullName>
    </submittedName>
</protein>
<keyword evidence="2" id="KW-1185">Reference proteome</keyword>
<reference evidence="1 2" key="1">
    <citation type="journal article" date="2021" name="Plant Biotechnol. J.">
        <title>Multi-omics assisted identification of the key and species-specific regulatory components of drought-tolerant mechanisms in Gossypium stocksii.</title>
        <authorList>
            <person name="Yu D."/>
            <person name="Ke L."/>
            <person name="Zhang D."/>
            <person name="Wu Y."/>
            <person name="Sun Y."/>
            <person name="Mei J."/>
            <person name="Sun J."/>
            <person name="Sun Y."/>
        </authorList>
    </citation>
    <scope>NUCLEOTIDE SEQUENCE [LARGE SCALE GENOMIC DNA]</scope>
    <source>
        <strain evidence="2">cv. E1</strain>
        <tissue evidence="1">Leaf</tissue>
    </source>
</reference>
<name>A0A9D4AIN0_9ROSI</name>
<evidence type="ECO:0000313" key="2">
    <source>
        <dbReference type="Proteomes" id="UP000828251"/>
    </source>
</evidence>
<evidence type="ECO:0000313" key="1">
    <source>
        <dbReference type="EMBL" id="KAH1122329.1"/>
    </source>
</evidence>
<dbReference type="Proteomes" id="UP000828251">
    <property type="component" value="Unassembled WGS sequence"/>
</dbReference>
<comment type="caution">
    <text evidence="1">The sequence shown here is derived from an EMBL/GenBank/DDBJ whole genome shotgun (WGS) entry which is preliminary data.</text>
</comment>
<accession>A0A9D4AIN0</accession>
<dbReference type="OrthoDB" id="10393265at2759"/>
<organism evidence="1 2">
    <name type="scientific">Gossypium stocksii</name>
    <dbReference type="NCBI Taxonomy" id="47602"/>
    <lineage>
        <taxon>Eukaryota</taxon>
        <taxon>Viridiplantae</taxon>
        <taxon>Streptophyta</taxon>
        <taxon>Embryophyta</taxon>
        <taxon>Tracheophyta</taxon>
        <taxon>Spermatophyta</taxon>
        <taxon>Magnoliopsida</taxon>
        <taxon>eudicotyledons</taxon>
        <taxon>Gunneridae</taxon>
        <taxon>Pentapetalae</taxon>
        <taxon>rosids</taxon>
        <taxon>malvids</taxon>
        <taxon>Malvales</taxon>
        <taxon>Malvaceae</taxon>
        <taxon>Malvoideae</taxon>
        <taxon>Gossypium</taxon>
    </lineage>
</organism>
<sequence length="62" mass="7293">MPEIFVTCLKSLIKAQRSTRMKELMMSYHFFDNINGLKALGKSWPNKDMVKKMLNSLPKSWE</sequence>
<dbReference type="AlphaFoldDB" id="A0A9D4AIN0"/>